<dbReference type="EMBL" id="MU274908">
    <property type="protein sequence ID" value="KAI0090294.1"/>
    <property type="molecule type" value="Genomic_DNA"/>
</dbReference>
<comment type="caution">
    <text evidence="1">The sequence shown here is derived from an EMBL/GenBank/DDBJ whole genome shotgun (WGS) entry which is preliminary data.</text>
</comment>
<gene>
    <name evidence="1" type="ORF">BDY19DRAFT_1036626</name>
</gene>
<organism evidence="1 2">
    <name type="scientific">Irpex rosettiformis</name>
    <dbReference type="NCBI Taxonomy" id="378272"/>
    <lineage>
        <taxon>Eukaryota</taxon>
        <taxon>Fungi</taxon>
        <taxon>Dikarya</taxon>
        <taxon>Basidiomycota</taxon>
        <taxon>Agaricomycotina</taxon>
        <taxon>Agaricomycetes</taxon>
        <taxon>Polyporales</taxon>
        <taxon>Irpicaceae</taxon>
        <taxon>Irpex</taxon>
    </lineage>
</organism>
<sequence>MATEQSKSPEQQPPPPSAQVIAYPPPYAPAHYAPMPPGPYGQPIYTFAPMPADPNHDPNVPNGAPQPGPYIMAFPPPPGLVYAYAPPHAGQPFLYPPYGAPPVSQARPKRKQVKMACTNCAAACKRCDDSRPCERCQKYGIAESCLNGQRKERKKGIKRGPYKRKAKGNDQGGTYPGQPASGSSGEGEASVPPAPYPFPPQEGYYPFYYPPGNFAPQPHEHQPNGDAANGAAHPMPPPVFPLHPAVYPPYGQYPPGAVAYPPPGPATAAPSDLNGKGTEAETNGDAPPPNKKRISRLPKSGDDGKKKKSKEPRVESNTNATNGHASTPAGQSEPPTGATGYAPTPSAGNGITNGTEHRHVVSPV</sequence>
<evidence type="ECO:0000313" key="1">
    <source>
        <dbReference type="EMBL" id="KAI0090294.1"/>
    </source>
</evidence>
<reference evidence="1" key="1">
    <citation type="journal article" date="2021" name="Environ. Microbiol.">
        <title>Gene family expansions and transcriptome signatures uncover fungal adaptations to wood decay.</title>
        <authorList>
            <person name="Hage H."/>
            <person name="Miyauchi S."/>
            <person name="Viragh M."/>
            <person name="Drula E."/>
            <person name="Min B."/>
            <person name="Chaduli D."/>
            <person name="Navarro D."/>
            <person name="Favel A."/>
            <person name="Norest M."/>
            <person name="Lesage-Meessen L."/>
            <person name="Balint B."/>
            <person name="Merenyi Z."/>
            <person name="de Eugenio L."/>
            <person name="Morin E."/>
            <person name="Martinez A.T."/>
            <person name="Baldrian P."/>
            <person name="Stursova M."/>
            <person name="Martinez M.J."/>
            <person name="Novotny C."/>
            <person name="Magnuson J.K."/>
            <person name="Spatafora J.W."/>
            <person name="Maurice S."/>
            <person name="Pangilinan J."/>
            <person name="Andreopoulos W."/>
            <person name="LaButti K."/>
            <person name="Hundley H."/>
            <person name="Na H."/>
            <person name="Kuo A."/>
            <person name="Barry K."/>
            <person name="Lipzen A."/>
            <person name="Henrissat B."/>
            <person name="Riley R."/>
            <person name="Ahrendt S."/>
            <person name="Nagy L.G."/>
            <person name="Grigoriev I.V."/>
            <person name="Martin F."/>
            <person name="Rosso M.N."/>
        </authorList>
    </citation>
    <scope>NUCLEOTIDE SEQUENCE</scope>
    <source>
        <strain evidence="1">CBS 384.51</strain>
    </source>
</reference>
<evidence type="ECO:0000313" key="2">
    <source>
        <dbReference type="Proteomes" id="UP001055072"/>
    </source>
</evidence>
<dbReference type="Proteomes" id="UP001055072">
    <property type="component" value="Unassembled WGS sequence"/>
</dbReference>
<name>A0ACB8U845_9APHY</name>
<proteinExistence type="predicted"/>
<protein>
    <submittedName>
        <fullName evidence="1">Uncharacterized protein</fullName>
    </submittedName>
</protein>
<keyword evidence="2" id="KW-1185">Reference proteome</keyword>
<accession>A0ACB8U845</accession>